<sequence length="249" mass="27277">MPTDKFTKGDTKLTEPVSFVKPVKLTKGGEGSIPFSPDMKLTATLEWQGRGLRLGLFGLALGAIIGLLVGEFIVTIILGLLFGSAGFLIGHFLSDLELVALRIPSGGPMIADEIYWDNLGNDTRHPFVKHHGDSKTPGREIITIHNPGSHRHIAFAVYSAFRNGPGSLFSYRARVVVSDGINPPVMVPLYNRKQSYWCTIALITIKNGEVVIKQIEQYNRIGDEHFPQLTADGQIVPGGGPARTYKRRT</sequence>
<protein>
    <submittedName>
        <fullName evidence="2">Uncharacterized protein</fullName>
    </submittedName>
</protein>
<evidence type="ECO:0000313" key="2">
    <source>
        <dbReference type="EMBL" id="SHE40441.1"/>
    </source>
</evidence>
<keyword evidence="1" id="KW-0812">Transmembrane</keyword>
<dbReference type="Proteomes" id="UP000184476">
    <property type="component" value="Unassembled WGS sequence"/>
</dbReference>
<proteinExistence type="predicted"/>
<organism evidence="2 3">
    <name type="scientific">Seinonella peptonophila</name>
    <dbReference type="NCBI Taxonomy" id="112248"/>
    <lineage>
        <taxon>Bacteria</taxon>
        <taxon>Bacillati</taxon>
        <taxon>Bacillota</taxon>
        <taxon>Bacilli</taxon>
        <taxon>Bacillales</taxon>
        <taxon>Thermoactinomycetaceae</taxon>
        <taxon>Seinonella</taxon>
    </lineage>
</organism>
<keyword evidence="3" id="KW-1185">Reference proteome</keyword>
<feature type="transmembrane region" description="Helical" evidence="1">
    <location>
        <begin position="54"/>
        <end position="82"/>
    </location>
</feature>
<keyword evidence="1" id="KW-1133">Transmembrane helix</keyword>
<dbReference type="OrthoDB" id="179721at2"/>
<keyword evidence="1" id="KW-0472">Membrane</keyword>
<reference evidence="2 3" key="1">
    <citation type="submission" date="2016-11" db="EMBL/GenBank/DDBJ databases">
        <authorList>
            <person name="Jaros S."/>
            <person name="Januszkiewicz K."/>
            <person name="Wedrychowicz H."/>
        </authorList>
    </citation>
    <scope>NUCLEOTIDE SEQUENCE [LARGE SCALE GENOMIC DNA]</scope>
    <source>
        <strain evidence="2 3">DSM 44666</strain>
    </source>
</reference>
<accession>A0A1M4T7K0</accession>
<name>A0A1M4T7K0_9BACL</name>
<gene>
    <name evidence="2" type="ORF">SAMN05444392_101347</name>
</gene>
<evidence type="ECO:0000256" key="1">
    <source>
        <dbReference type="SAM" id="Phobius"/>
    </source>
</evidence>
<dbReference type="EMBL" id="FQVL01000001">
    <property type="protein sequence ID" value="SHE40441.1"/>
    <property type="molecule type" value="Genomic_DNA"/>
</dbReference>
<evidence type="ECO:0000313" key="3">
    <source>
        <dbReference type="Proteomes" id="UP000184476"/>
    </source>
</evidence>
<dbReference type="AlphaFoldDB" id="A0A1M4T7K0"/>
<dbReference type="RefSeq" id="WP_073150987.1">
    <property type="nucleotide sequence ID" value="NZ_FQVL01000001.1"/>
</dbReference>